<feature type="domain" description="GerMN" evidence="2">
    <location>
        <begin position="190"/>
        <end position="283"/>
    </location>
</feature>
<evidence type="ECO:0000313" key="6">
    <source>
        <dbReference type="Proteomes" id="UP000281726"/>
    </source>
</evidence>
<evidence type="ECO:0000259" key="2">
    <source>
        <dbReference type="Pfam" id="PF10646"/>
    </source>
</evidence>
<keyword evidence="6" id="KW-1185">Reference proteome</keyword>
<sequence>MTRRLLAGLLGAVSLLGGVAGCGIPERTEVRVEGTGPVATGGATSAGRVEPPSRTAADSPEQFVRNFLAAPAGEPDRAYDRVRQYIDRGSHSLLQEKQGSEVVLTVVRLTKQPEITTNLDDIDVTISVQQVGRLRADGVLAPPEASETSYRFRLRPTLEAGEEIDWYVVNPPNVPLLSVDALATYYESRTVYFWSSDRQRLVPDQRYLPLAVPEDRQVSEVVKWLVAGPSEWLGRAASPLPDRTDLINNATRTGNRWEVNIEMPGVDRTRVEQFGTQLAWSLRGVYGGLDLKVRNQQDLVINDLEQRRQTHRIYRVDDPPRRFCVYDGAIHALAYPDETPGDVPVGAGANSDIVSAAVSRAGTATHAALVVEDPNGRRQLAVGLGQGQVSILKRSTGRGWAAMSRPVWLRSADQREPVGLVVADGRLLRFDGGAQPAPVTLGLTGPVTAVAASLDGHRLAVVVAGVPYVVAVNLDGGVLAVGPARRLPVSLAQLTAVDWYGENHLIVAGSAAGRPGLYEMSVDGALELPLEQDLGAPATHLTSYPANPFSSFGLAMVEANEVAYRTSPFDRIPQDLVQDVDGARPGNPTAPFFVY</sequence>
<dbReference type="Proteomes" id="UP000281726">
    <property type="component" value="Unassembled WGS sequence"/>
</dbReference>
<dbReference type="OrthoDB" id="5172668at2"/>
<evidence type="ECO:0000259" key="3">
    <source>
        <dbReference type="Pfam" id="PF10647"/>
    </source>
</evidence>
<dbReference type="RefSeq" id="WP_120733213.1">
    <property type="nucleotide sequence ID" value="NZ_RBAK01000023.1"/>
</dbReference>
<feature type="domain" description="Lipoprotein LpqB C-terminal" evidence="3">
    <location>
        <begin position="348"/>
        <end position="536"/>
    </location>
</feature>
<dbReference type="InterPro" id="IPR018910">
    <property type="entry name" value="LpqB_C"/>
</dbReference>
<dbReference type="Pfam" id="PF10647">
    <property type="entry name" value="Gmad1"/>
    <property type="match status" value="1"/>
</dbReference>
<comment type="caution">
    <text evidence="5">The sequence shown here is derived from an EMBL/GenBank/DDBJ whole genome shotgun (WGS) entry which is preliminary data.</text>
</comment>
<proteinExistence type="predicted"/>
<name>A0A3A9YQ96_9ACTN</name>
<organism evidence="5 6">
    <name type="scientific">Micromonospora endolithica</name>
    <dbReference type="NCBI Taxonomy" id="230091"/>
    <lineage>
        <taxon>Bacteria</taxon>
        <taxon>Bacillati</taxon>
        <taxon>Actinomycetota</taxon>
        <taxon>Actinomycetes</taxon>
        <taxon>Micromonosporales</taxon>
        <taxon>Micromonosporaceae</taxon>
        <taxon>Micromonospora</taxon>
    </lineage>
</organism>
<dbReference type="EMBL" id="RBAK01000023">
    <property type="protein sequence ID" value="RKN38079.1"/>
    <property type="molecule type" value="Genomic_DNA"/>
</dbReference>
<dbReference type="SUPFAM" id="SSF63829">
    <property type="entry name" value="Calcium-dependent phosphotriesterase"/>
    <property type="match status" value="1"/>
</dbReference>
<dbReference type="Pfam" id="PF25976">
    <property type="entry name" value="LpqB_N"/>
    <property type="match status" value="1"/>
</dbReference>
<gene>
    <name evidence="5" type="ORF">D7223_31550</name>
</gene>
<evidence type="ECO:0000313" key="5">
    <source>
        <dbReference type="EMBL" id="RKN38079.1"/>
    </source>
</evidence>
<dbReference type="InterPro" id="IPR059026">
    <property type="entry name" value="LpqB_N"/>
</dbReference>
<reference evidence="5 6" key="1">
    <citation type="journal article" date="2004" name="Syst. Appl. Microbiol.">
        <title>Cryptoendolithic actinomycetes from antarctic sandstone rock samples: Micromonospora endolithica sp. nov. and two isolates related to Micromonospora coerulea Jensen 1932.</title>
        <authorList>
            <person name="Hirsch P."/>
            <person name="Mevs U."/>
            <person name="Kroppenstedt R.M."/>
            <person name="Schumann P."/>
            <person name="Stackebrandt E."/>
        </authorList>
    </citation>
    <scope>NUCLEOTIDE SEQUENCE [LARGE SCALE GENOMIC DNA]</scope>
    <source>
        <strain evidence="5 6">JCM 12677</strain>
    </source>
</reference>
<dbReference type="Pfam" id="PF10646">
    <property type="entry name" value="Germane"/>
    <property type="match status" value="1"/>
</dbReference>
<dbReference type="AlphaFoldDB" id="A0A3A9YQ96"/>
<protein>
    <submittedName>
        <fullName evidence="5">Uncharacterized protein</fullName>
    </submittedName>
</protein>
<feature type="region of interest" description="Disordered" evidence="1">
    <location>
        <begin position="35"/>
        <end position="57"/>
    </location>
</feature>
<accession>A0A3A9YQ96</accession>
<dbReference type="InterPro" id="IPR019606">
    <property type="entry name" value="GerMN"/>
</dbReference>
<feature type="domain" description="Lipoprotein LpqB N-terminal" evidence="4">
    <location>
        <begin position="58"/>
        <end position="174"/>
    </location>
</feature>
<evidence type="ECO:0000256" key="1">
    <source>
        <dbReference type="SAM" id="MobiDB-lite"/>
    </source>
</evidence>
<evidence type="ECO:0000259" key="4">
    <source>
        <dbReference type="Pfam" id="PF25976"/>
    </source>
</evidence>
<dbReference type="PROSITE" id="PS51257">
    <property type="entry name" value="PROKAR_LIPOPROTEIN"/>
    <property type="match status" value="1"/>
</dbReference>